<proteinExistence type="predicted"/>
<comment type="caution">
    <text evidence="1">The sequence shown here is derived from an EMBL/GenBank/DDBJ whole genome shotgun (WGS) entry which is preliminary data.</text>
</comment>
<dbReference type="Proteomes" id="UP000070383">
    <property type="component" value="Unassembled WGS sequence"/>
</dbReference>
<name>A0A133KG78_9FIRM</name>
<keyword evidence="2" id="KW-1185">Reference proteome</keyword>
<organism evidence="1 2">
    <name type="scientific">Anaerococcus tetradius</name>
    <dbReference type="NCBI Taxonomy" id="33036"/>
    <lineage>
        <taxon>Bacteria</taxon>
        <taxon>Bacillati</taxon>
        <taxon>Bacillota</taxon>
        <taxon>Tissierellia</taxon>
        <taxon>Tissierellales</taxon>
        <taxon>Peptoniphilaceae</taxon>
        <taxon>Anaerococcus</taxon>
    </lineage>
</organism>
<dbReference type="EMBL" id="LRPM01000022">
    <property type="protein sequence ID" value="KWZ78582.1"/>
    <property type="molecule type" value="Genomic_DNA"/>
</dbReference>
<protein>
    <submittedName>
        <fullName evidence="1">Uncharacterized protein</fullName>
    </submittedName>
</protein>
<gene>
    <name evidence="1" type="ORF">HMPREF3200_00594</name>
</gene>
<reference evidence="2" key="1">
    <citation type="submission" date="2016-01" db="EMBL/GenBank/DDBJ databases">
        <authorList>
            <person name="Mitreva M."/>
            <person name="Pepin K.H."/>
            <person name="Mihindukulasuriya K.A."/>
            <person name="Fulton R."/>
            <person name="Fronick C."/>
            <person name="O'Laughlin M."/>
            <person name="Miner T."/>
            <person name="Herter B."/>
            <person name="Rosa B.A."/>
            <person name="Cordes M."/>
            <person name="Tomlinson C."/>
            <person name="Wollam A."/>
            <person name="Palsikar V.B."/>
            <person name="Mardis E.R."/>
            <person name="Wilson R.K."/>
        </authorList>
    </citation>
    <scope>NUCLEOTIDE SEQUENCE [LARGE SCALE GENOMIC DNA]</scope>
    <source>
        <strain evidence="2">MJR8151</strain>
    </source>
</reference>
<dbReference type="AlphaFoldDB" id="A0A133KG78"/>
<dbReference type="PATRIC" id="fig|33036.3.peg.592"/>
<evidence type="ECO:0000313" key="1">
    <source>
        <dbReference type="EMBL" id="KWZ78582.1"/>
    </source>
</evidence>
<sequence length="70" mass="7969">MILIDWKKAENARKIKIELYNGQEILASGNGLEIGEDIGEDDDMFFIRTKEGPDMIPVSSIKNIKIEEMN</sequence>
<evidence type="ECO:0000313" key="2">
    <source>
        <dbReference type="Proteomes" id="UP000070383"/>
    </source>
</evidence>
<accession>A0A133KG78</accession>
<dbReference type="STRING" id="33036.HMPREF3200_00594"/>